<evidence type="ECO:0000313" key="1">
    <source>
        <dbReference type="EMBL" id="RDX43754.1"/>
    </source>
</evidence>
<sequence>MSLFWSLSPGSLPTVCISGWPSPVSCCRSAPRLYETSSAHLSPHRHPYKTHICQPSMRRSNERQYFLHASDAGHLPPVYISLHPFPVPPNIHVAHVVPNSLIGDCSTRHNIYGLFTIPTSPQGYMQHGRSTLNSSDPKQACTTKTRIYHTYHAPPD</sequence>
<gene>
    <name evidence="1" type="ORF">OH76DRAFT_1183676</name>
</gene>
<proteinExistence type="predicted"/>
<accession>A0A371CTV9</accession>
<dbReference type="AlphaFoldDB" id="A0A371CTV9"/>
<reference evidence="1 2" key="1">
    <citation type="journal article" date="2018" name="Biotechnol. Biofuels">
        <title>Integrative visual omics of the white-rot fungus Polyporus brumalis exposes the biotechnological potential of its oxidative enzymes for delignifying raw plant biomass.</title>
        <authorList>
            <person name="Miyauchi S."/>
            <person name="Rancon A."/>
            <person name="Drula E."/>
            <person name="Hage H."/>
            <person name="Chaduli D."/>
            <person name="Favel A."/>
            <person name="Grisel S."/>
            <person name="Henrissat B."/>
            <person name="Herpoel-Gimbert I."/>
            <person name="Ruiz-Duenas F.J."/>
            <person name="Chevret D."/>
            <person name="Hainaut M."/>
            <person name="Lin J."/>
            <person name="Wang M."/>
            <person name="Pangilinan J."/>
            <person name="Lipzen A."/>
            <person name="Lesage-Meessen L."/>
            <person name="Navarro D."/>
            <person name="Riley R."/>
            <person name="Grigoriev I.V."/>
            <person name="Zhou S."/>
            <person name="Raouche S."/>
            <person name="Rosso M.N."/>
        </authorList>
    </citation>
    <scope>NUCLEOTIDE SEQUENCE [LARGE SCALE GENOMIC DNA]</scope>
    <source>
        <strain evidence="1 2">BRFM 1820</strain>
    </source>
</reference>
<name>A0A371CTV9_9APHY</name>
<dbReference type="Proteomes" id="UP000256964">
    <property type="component" value="Unassembled WGS sequence"/>
</dbReference>
<evidence type="ECO:0000313" key="2">
    <source>
        <dbReference type="Proteomes" id="UP000256964"/>
    </source>
</evidence>
<keyword evidence="2" id="KW-1185">Reference proteome</keyword>
<protein>
    <submittedName>
        <fullName evidence="1">Uncharacterized protein</fullName>
    </submittedName>
</protein>
<organism evidence="1 2">
    <name type="scientific">Lentinus brumalis</name>
    <dbReference type="NCBI Taxonomy" id="2498619"/>
    <lineage>
        <taxon>Eukaryota</taxon>
        <taxon>Fungi</taxon>
        <taxon>Dikarya</taxon>
        <taxon>Basidiomycota</taxon>
        <taxon>Agaricomycotina</taxon>
        <taxon>Agaricomycetes</taxon>
        <taxon>Polyporales</taxon>
        <taxon>Polyporaceae</taxon>
        <taxon>Lentinus</taxon>
    </lineage>
</organism>
<dbReference type="EMBL" id="KZ857460">
    <property type="protein sequence ID" value="RDX43754.1"/>
    <property type="molecule type" value="Genomic_DNA"/>
</dbReference>